<dbReference type="Pfam" id="PF13166">
    <property type="entry name" value="AAA_13"/>
    <property type="match status" value="1"/>
</dbReference>
<dbReference type="OrthoDB" id="9795565at2"/>
<feature type="coiled-coil region" evidence="1">
    <location>
        <begin position="314"/>
        <end position="416"/>
    </location>
</feature>
<protein>
    <recommendedName>
        <fullName evidence="2">Protein CR006 P-loop domain-containing protein</fullName>
    </recommendedName>
</protein>
<dbReference type="RefSeq" id="WP_149569489.1">
    <property type="nucleotide sequence ID" value="NZ_CP035807.1"/>
</dbReference>
<name>A0A5C1QJB9_9SPIO</name>
<dbReference type="InterPro" id="IPR026866">
    <property type="entry name" value="CR006_AAA"/>
</dbReference>
<evidence type="ECO:0000313" key="3">
    <source>
        <dbReference type="EMBL" id="QEN06262.1"/>
    </source>
</evidence>
<feature type="domain" description="Protein CR006 P-loop" evidence="2">
    <location>
        <begin position="25"/>
        <end position="464"/>
    </location>
</feature>
<keyword evidence="4" id="KW-1185">Reference proteome</keyword>
<evidence type="ECO:0000256" key="1">
    <source>
        <dbReference type="SAM" id="Coils"/>
    </source>
</evidence>
<reference evidence="3 4" key="2">
    <citation type="submission" date="2019-09" db="EMBL/GenBank/DDBJ databases">
        <title>Complete Genome Sequence and Methylome Analysis of free living Spirochaetas.</title>
        <authorList>
            <person name="Leshcheva N."/>
            <person name="Mikheeva N."/>
        </authorList>
    </citation>
    <scope>NUCLEOTIDE SEQUENCE [LARGE SCALE GENOMIC DNA]</scope>
    <source>
        <strain evidence="3 4">P</strain>
    </source>
</reference>
<accession>A0A5C1QJB9</accession>
<dbReference type="Proteomes" id="UP000323824">
    <property type="component" value="Chromosome"/>
</dbReference>
<organism evidence="3 4">
    <name type="scientific">Thiospirochaeta perfilievii</name>
    <dbReference type="NCBI Taxonomy" id="252967"/>
    <lineage>
        <taxon>Bacteria</taxon>
        <taxon>Pseudomonadati</taxon>
        <taxon>Spirochaetota</taxon>
        <taxon>Spirochaetia</taxon>
        <taxon>Spirochaetales</taxon>
        <taxon>Spirochaetaceae</taxon>
        <taxon>Thiospirochaeta</taxon>
    </lineage>
</organism>
<reference evidence="3 4" key="1">
    <citation type="submission" date="2019-02" db="EMBL/GenBank/DDBJ databases">
        <authorList>
            <person name="Fomenkov A."/>
            <person name="Dubinina G."/>
            <person name="Grabovich M."/>
            <person name="Vincze T."/>
            <person name="Roberts R.J."/>
        </authorList>
    </citation>
    <scope>NUCLEOTIDE SEQUENCE [LARGE SCALE GENOMIC DNA]</scope>
    <source>
        <strain evidence="3 4">P</strain>
    </source>
</reference>
<proteinExistence type="predicted"/>
<feature type="coiled-coil region" evidence="1">
    <location>
        <begin position="156"/>
        <end position="194"/>
    </location>
</feature>
<dbReference type="EMBL" id="CP035807">
    <property type="protein sequence ID" value="QEN06262.1"/>
    <property type="molecule type" value="Genomic_DNA"/>
</dbReference>
<gene>
    <name evidence="3" type="ORF">EW093_16725</name>
</gene>
<keyword evidence="1" id="KW-0175">Coiled coil</keyword>
<sequence>MISKIDYIKNFAIYNNFVWDDHVRDKGNNKVNFEKLNIFYGRNYSGKTTLSRVFNSFEEKEVHPKYLNSEFQLTFSDGNSFNQNNIEDHEYHFRVYNSDFVNRNLRCLIDEEGAISPFAIVGDTNQEIEKEIESLNKKLGTIEPASGLYEEKNIKYEAYIEKKKLYNQNESKLEANLKQKAKEIKENAKIYNKVTYQIRNIKDDIEELLNSSYIKLTDDEIDEKKKLLKENIKKDILLLNISDTDISNNIKECKELLCKKITPTKAIQDLLNDTLLQKWVKDGIDHHKKKRTSCAFCGQDLPSDLWEKLDSHFSKESELLINELEKQIKIIENLKLEKYELIDINLLYSSYHDQYLKLYNQLNKNIENYNQELNQVVSQLESRVVNTFKETKLLPFKNLTQEITELKKSINLLFTESNSLSDSLSQKQDLASKLLRKNEVNNFITSINYKNEKDYIEKLKKNMKSCMKNMN</sequence>
<dbReference type="KEGG" id="sper:EW093_16725"/>
<evidence type="ECO:0000313" key="4">
    <source>
        <dbReference type="Proteomes" id="UP000323824"/>
    </source>
</evidence>
<evidence type="ECO:0000259" key="2">
    <source>
        <dbReference type="Pfam" id="PF13166"/>
    </source>
</evidence>
<dbReference type="AlphaFoldDB" id="A0A5C1QJB9"/>